<keyword evidence="3 6" id="KW-0012">Acyltransferase</keyword>
<dbReference type="PANTHER" id="PTHR10434:SF40">
    <property type="entry name" value="1-ACYL-SN-GLYCEROL-3-PHOSPHATE ACYLTRANSFERASE"/>
    <property type="match status" value="1"/>
</dbReference>
<dbReference type="InterPro" id="IPR002123">
    <property type="entry name" value="Plipid/glycerol_acylTrfase"/>
</dbReference>
<feature type="domain" description="Phospholipid/glycerol acyltransferase" evidence="5">
    <location>
        <begin position="81"/>
        <end position="195"/>
    </location>
</feature>
<proteinExistence type="predicted"/>
<evidence type="ECO:0000256" key="2">
    <source>
        <dbReference type="ARBA" id="ARBA00022679"/>
    </source>
</evidence>
<feature type="transmembrane region" description="Helical" evidence="4">
    <location>
        <begin position="12"/>
        <end position="36"/>
    </location>
</feature>
<keyword evidence="4" id="KW-0472">Membrane</keyword>
<evidence type="ECO:0000313" key="6">
    <source>
        <dbReference type="EMBL" id="SFM70269.1"/>
    </source>
</evidence>
<protein>
    <submittedName>
        <fullName evidence="6">1-acyl-sn-glycerol-3-phosphate acyltransferase</fullName>
    </submittedName>
</protein>
<dbReference type="RefSeq" id="WP_090487745.1">
    <property type="nucleotide sequence ID" value="NZ_FOUO01000027.1"/>
</dbReference>
<gene>
    <name evidence="6" type="ORF">SAMN05421721_1274</name>
</gene>
<evidence type="ECO:0000256" key="4">
    <source>
        <dbReference type="SAM" id="Phobius"/>
    </source>
</evidence>
<evidence type="ECO:0000313" key="7">
    <source>
        <dbReference type="Proteomes" id="UP000199556"/>
    </source>
</evidence>
<evidence type="ECO:0000256" key="3">
    <source>
        <dbReference type="ARBA" id="ARBA00023315"/>
    </source>
</evidence>
<dbReference type="Pfam" id="PF01553">
    <property type="entry name" value="Acyltransferase"/>
    <property type="match status" value="1"/>
</dbReference>
<dbReference type="SUPFAM" id="SSF69593">
    <property type="entry name" value="Glycerol-3-phosphate (1)-acyltransferase"/>
    <property type="match status" value="1"/>
</dbReference>
<dbReference type="AlphaFoldDB" id="A0A1I4T0T2"/>
<comment type="pathway">
    <text evidence="1">Lipid metabolism.</text>
</comment>
<dbReference type="PANTHER" id="PTHR10434">
    <property type="entry name" value="1-ACYL-SN-GLYCEROL-3-PHOSPHATE ACYLTRANSFERASE"/>
    <property type="match status" value="1"/>
</dbReference>
<keyword evidence="7" id="KW-1185">Reference proteome</keyword>
<keyword evidence="4" id="KW-1133">Transmembrane helix</keyword>
<evidence type="ECO:0000259" key="5">
    <source>
        <dbReference type="SMART" id="SM00563"/>
    </source>
</evidence>
<dbReference type="Proteomes" id="UP000199556">
    <property type="component" value="Unassembled WGS sequence"/>
</dbReference>
<keyword evidence="4" id="KW-0812">Transmembrane</keyword>
<sequence length="251" mass="28167">MADRENRPGIIIRSILFFVLYNAMGIVHSLLSLLAAPFQTFEQRYRFVNHWTRATMWLLRVLNGVHIRVEGMENLPRDEAVVIMANHQSQWETFYLQLLVSPQATVLKRELLWLPFFGWGLALLRPIAIDRGSPGAALKTLVREGTRRLEEGISVVIYPEGTRQPPGTLGRFGIGGAMLACRSGRRVLPIAHNSGDCWPHRSLIRRPGTIVLRIGEPMACEDGDAKALNARVEQWIRQQAGAIMDPSGAAR</sequence>
<keyword evidence="2 6" id="KW-0808">Transferase</keyword>
<organism evidence="6 7">
    <name type="scientific">Ectothiorhodospira mobilis</name>
    <dbReference type="NCBI Taxonomy" id="195064"/>
    <lineage>
        <taxon>Bacteria</taxon>
        <taxon>Pseudomonadati</taxon>
        <taxon>Pseudomonadota</taxon>
        <taxon>Gammaproteobacteria</taxon>
        <taxon>Chromatiales</taxon>
        <taxon>Ectothiorhodospiraceae</taxon>
        <taxon>Ectothiorhodospira</taxon>
    </lineage>
</organism>
<dbReference type="EMBL" id="FOUO01000027">
    <property type="protein sequence ID" value="SFM70269.1"/>
    <property type="molecule type" value="Genomic_DNA"/>
</dbReference>
<dbReference type="GO" id="GO:0006654">
    <property type="term" value="P:phosphatidic acid biosynthetic process"/>
    <property type="evidence" value="ECO:0007669"/>
    <property type="project" value="TreeGrafter"/>
</dbReference>
<evidence type="ECO:0000256" key="1">
    <source>
        <dbReference type="ARBA" id="ARBA00005189"/>
    </source>
</evidence>
<dbReference type="OrthoDB" id="9812274at2"/>
<dbReference type="SMART" id="SM00563">
    <property type="entry name" value="PlsC"/>
    <property type="match status" value="1"/>
</dbReference>
<accession>A0A1I4T0T2</accession>
<dbReference type="STRING" id="195064.SAMN05421721_1274"/>
<dbReference type="GO" id="GO:0003841">
    <property type="term" value="F:1-acylglycerol-3-phosphate O-acyltransferase activity"/>
    <property type="evidence" value="ECO:0007669"/>
    <property type="project" value="TreeGrafter"/>
</dbReference>
<name>A0A1I4T0T2_ECTMO</name>
<dbReference type="CDD" id="cd07989">
    <property type="entry name" value="LPLAT_AGPAT-like"/>
    <property type="match status" value="1"/>
</dbReference>
<reference evidence="6 7" key="1">
    <citation type="submission" date="2016-10" db="EMBL/GenBank/DDBJ databases">
        <authorList>
            <person name="de Groot N.N."/>
        </authorList>
    </citation>
    <scope>NUCLEOTIDE SEQUENCE [LARGE SCALE GENOMIC DNA]</scope>
    <source>
        <strain evidence="6 7">DSM 4180</strain>
    </source>
</reference>